<proteinExistence type="predicted"/>
<protein>
    <submittedName>
        <fullName evidence="2">Uncharacterized protein</fullName>
    </submittedName>
</protein>
<accession>A0A8S5QQK4</accession>
<feature type="coiled-coil region" evidence="1">
    <location>
        <begin position="29"/>
        <end position="90"/>
    </location>
</feature>
<reference evidence="2" key="1">
    <citation type="journal article" date="2021" name="Proc. Natl. Acad. Sci. U.S.A.">
        <title>A Catalog of Tens of Thousands of Viruses from Human Metagenomes Reveals Hidden Associations with Chronic Diseases.</title>
        <authorList>
            <person name="Tisza M.J."/>
            <person name="Buck C.B."/>
        </authorList>
    </citation>
    <scope>NUCLEOTIDE SEQUENCE</scope>
    <source>
        <strain evidence="2">CtRCE13</strain>
    </source>
</reference>
<sequence>MNEEEKKAIDFLKETNFDYLEYDMCISSVEIISNLVERLQKENEELKNQKATQRKINELLVQRYSNSISVQKVKDNLIKYQEEYELLLEHQSGKESNRTKYLRGRIHMCQELLEGRK</sequence>
<evidence type="ECO:0000256" key="1">
    <source>
        <dbReference type="SAM" id="Coils"/>
    </source>
</evidence>
<evidence type="ECO:0000313" key="2">
    <source>
        <dbReference type="EMBL" id="DAE21099.1"/>
    </source>
</evidence>
<organism evidence="2">
    <name type="scientific">Siphoviridae sp. ctRCE13</name>
    <dbReference type="NCBI Taxonomy" id="2826332"/>
    <lineage>
        <taxon>Viruses</taxon>
        <taxon>Duplodnaviria</taxon>
        <taxon>Heunggongvirae</taxon>
        <taxon>Uroviricota</taxon>
        <taxon>Caudoviricetes</taxon>
    </lineage>
</organism>
<name>A0A8S5QQK4_9CAUD</name>
<dbReference type="EMBL" id="BK015707">
    <property type="protein sequence ID" value="DAE21099.1"/>
    <property type="molecule type" value="Genomic_DNA"/>
</dbReference>
<keyword evidence="1" id="KW-0175">Coiled coil</keyword>